<dbReference type="InterPro" id="IPR036849">
    <property type="entry name" value="Enolase-like_C_sf"/>
</dbReference>
<dbReference type="PANTHER" id="PTHR48080:SF2">
    <property type="entry name" value="D-GALACTONATE DEHYDRATASE"/>
    <property type="match status" value="1"/>
</dbReference>
<dbReference type="SFLD" id="SFLDG00179">
    <property type="entry name" value="mandelate_racemase"/>
    <property type="match status" value="1"/>
</dbReference>
<name>A0A3D9V651_THECX</name>
<dbReference type="InterPro" id="IPR013341">
    <property type="entry name" value="Mandelate_racemase_N_dom"/>
</dbReference>
<dbReference type="SUPFAM" id="SSF54826">
    <property type="entry name" value="Enolase N-terminal domain-like"/>
    <property type="match status" value="1"/>
</dbReference>
<dbReference type="Pfam" id="PF13378">
    <property type="entry name" value="MR_MLE_C"/>
    <property type="match status" value="1"/>
</dbReference>
<dbReference type="AlphaFoldDB" id="A0A3D9V651"/>
<gene>
    <name evidence="3" type="ORF">DFJ64_2433</name>
</gene>
<feature type="domain" description="Mandelate racemase/muconate lactonizing enzyme C-terminal" evidence="2">
    <location>
        <begin position="136"/>
        <end position="241"/>
    </location>
</feature>
<dbReference type="EMBL" id="QTUC01000001">
    <property type="protein sequence ID" value="REF36997.1"/>
    <property type="molecule type" value="Genomic_DNA"/>
</dbReference>
<evidence type="ECO:0000259" key="2">
    <source>
        <dbReference type="SMART" id="SM00922"/>
    </source>
</evidence>
<comment type="caution">
    <text evidence="3">The sequence shown here is derived from an EMBL/GenBank/DDBJ whole genome shotgun (WGS) entry which is preliminary data.</text>
</comment>
<dbReference type="InterPro" id="IPR029065">
    <property type="entry name" value="Enolase_C-like"/>
</dbReference>
<keyword evidence="1" id="KW-0456">Lyase</keyword>
<dbReference type="InterPro" id="IPR029017">
    <property type="entry name" value="Enolase-like_N"/>
</dbReference>
<dbReference type="InterPro" id="IPR034593">
    <property type="entry name" value="DgoD-like"/>
</dbReference>
<dbReference type="OrthoDB" id="5168231at2"/>
<organism evidence="3 4">
    <name type="scientific">Thermasporomyces composti</name>
    <dbReference type="NCBI Taxonomy" id="696763"/>
    <lineage>
        <taxon>Bacteria</taxon>
        <taxon>Bacillati</taxon>
        <taxon>Actinomycetota</taxon>
        <taxon>Actinomycetes</taxon>
        <taxon>Propionibacteriales</taxon>
        <taxon>Nocardioidaceae</taxon>
        <taxon>Thermasporomyces</taxon>
    </lineage>
</organism>
<dbReference type="Gene3D" id="3.30.390.10">
    <property type="entry name" value="Enolase-like, N-terminal domain"/>
    <property type="match status" value="1"/>
</dbReference>
<evidence type="ECO:0000313" key="4">
    <source>
        <dbReference type="Proteomes" id="UP000256485"/>
    </source>
</evidence>
<dbReference type="Gene3D" id="3.20.20.120">
    <property type="entry name" value="Enolase-like C-terminal domain"/>
    <property type="match status" value="1"/>
</dbReference>
<dbReference type="InterPro" id="IPR013342">
    <property type="entry name" value="Mandelate_racemase_C"/>
</dbReference>
<dbReference type="SMART" id="SM00922">
    <property type="entry name" value="MR_MLE"/>
    <property type="match status" value="1"/>
</dbReference>
<dbReference type="GO" id="GO:0016829">
    <property type="term" value="F:lyase activity"/>
    <property type="evidence" value="ECO:0007669"/>
    <property type="project" value="UniProtKB-KW"/>
</dbReference>
<dbReference type="SUPFAM" id="SSF51604">
    <property type="entry name" value="Enolase C-terminal domain-like"/>
    <property type="match status" value="1"/>
</dbReference>
<keyword evidence="4" id="KW-1185">Reference proteome</keyword>
<dbReference type="CDD" id="cd03316">
    <property type="entry name" value="MR_like"/>
    <property type="match status" value="1"/>
</dbReference>
<evidence type="ECO:0000256" key="1">
    <source>
        <dbReference type="ARBA" id="ARBA00023239"/>
    </source>
</evidence>
<protein>
    <submittedName>
        <fullName evidence="3">Galactonate dehydratase</fullName>
    </submittedName>
</protein>
<sequence length="386" mass="42567">MKITDVTAYPVQGERRPYLLVAVDTDEGITGVGEAGLSGHEQAEVGACQQLRELVLGQDPFRTEHLWQVMTRGTFFPARGVLASVVSAIDIALWDIKGKALGQPLYNLLGGRVRDQVPCYTHLRGGRRTHDDPEGHHDAVEAARAAVAEGWRYLRFSPDDEDGVLEPGRSARRAARRMEALRDALGDDVELLVDVHTRFGLPEAVWFCDAIADQRPYFVEDALRSEYLEGYRRLRQASRVPLAAGEQLDSKTAFRPLLEEELIDYARIDLCNVGGITEALKVAAMCEAHDIRVAVHNPLGVVSTAACLHFNLALTPFGVQEQPYRPGVDAEVFPVQAFEFRDGALVPGDAPGLGVELDRDAALARRFDGSARLPLFRRADGSFTNW</sequence>
<dbReference type="PANTHER" id="PTHR48080">
    <property type="entry name" value="D-GALACTONATE DEHYDRATASE-RELATED"/>
    <property type="match status" value="1"/>
</dbReference>
<proteinExistence type="predicted"/>
<dbReference type="Proteomes" id="UP000256485">
    <property type="component" value="Unassembled WGS sequence"/>
</dbReference>
<dbReference type="RefSeq" id="WP_115850538.1">
    <property type="nucleotide sequence ID" value="NZ_QTUC01000001.1"/>
</dbReference>
<accession>A0A3D9V651</accession>
<dbReference type="SFLD" id="SFLDS00001">
    <property type="entry name" value="Enolase"/>
    <property type="match status" value="1"/>
</dbReference>
<reference evidence="3 4" key="1">
    <citation type="submission" date="2018-08" db="EMBL/GenBank/DDBJ databases">
        <title>Sequencing the genomes of 1000 actinobacteria strains.</title>
        <authorList>
            <person name="Klenk H.-P."/>
        </authorList>
    </citation>
    <scope>NUCLEOTIDE SEQUENCE [LARGE SCALE GENOMIC DNA]</scope>
    <source>
        <strain evidence="3 4">DSM 22891</strain>
    </source>
</reference>
<evidence type="ECO:0000313" key="3">
    <source>
        <dbReference type="EMBL" id="REF36997.1"/>
    </source>
</evidence>
<dbReference type="Pfam" id="PF02746">
    <property type="entry name" value="MR_MLE_N"/>
    <property type="match status" value="1"/>
</dbReference>